<dbReference type="InterPro" id="IPR015422">
    <property type="entry name" value="PyrdxlP-dep_Trfase_small"/>
</dbReference>
<dbReference type="PANTHER" id="PTHR43525">
    <property type="entry name" value="PROTEIN MALY"/>
    <property type="match status" value="1"/>
</dbReference>
<keyword evidence="4" id="KW-0456">Lyase</keyword>
<dbReference type="AlphaFoldDB" id="A0A371NPM3"/>
<dbReference type="InterPro" id="IPR027619">
    <property type="entry name" value="C-S_lyase_PatB-like"/>
</dbReference>
<dbReference type="PANTHER" id="PTHR43525:SF1">
    <property type="entry name" value="PROTEIN MALY"/>
    <property type="match status" value="1"/>
</dbReference>
<dbReference type="Pfam" id="PF00155">
    <property type="entry name" value="Aminotran_1_2"/>
    <property type="match status" value="1"/>
</dbReference>
<dbReference type="NCBIfam" id="TIGR04350">
    <property type="entry name" value="C_S_lyase_PatB"/>
    <property type="match status" value="1"/>
</dbReference>
<keyword evidence="7" id="KW-0808">Transferase</keyword>
<comment type="caution">
    <text evidence="7">The sequence shown here is derived from an EMBL/GenBank/DDBJ whole genome shotgun (WGS) entry which is preliminary data.</text>
</comment>
<keyword evidence="8" id="KW-1185">Reference proteome</keyword>
<dbReference type="EC" id="4.4.1.13" evidence="2"/>
<dbReference type="InterPro" id="IPR015424">
    <property type="entry name" value="PyrdxlP-dep_Trfase"/>
</dbReference>
<name>A0A371NPM3_9MICO</name>
<evidence type="ECO:0000256" key="3">
    <source>
        <dbReference type="ARBA" id="ARBA00022898"/>
    </source>
</evidence>
<feature type="domain" description="Aminotransferase class I/classII large" evidence="6">
    <location>
        <begin position="66"/>
        <end position="386"/>
    </location>
</feature>
<dbReference type="GO" id="GO:0030170">
    <property type="term" value="F:pyridoxal phosphate binding"/>
    <property type="evidence" value="ECO:0007669"/>
    <property type="project" value="InterPro"/>
</dbReference>
<proteinExistence type="inferred from homology"/>
<evidence type="ECO:0000256" key="5">
    <source>
        <dbReference type="ARBA" id="ARBA00037974"/>
    </source>
</evidence>
<dbReference type="GO" id="GO:0008483">
    <property type="term" value="F:transaminase activity"/>
    <property type="evidence" value="ECO:0007669"/>
    <property type="project" value="UniProtKB-KW"/>
</dbReference>
<gene>
    <name evidence="7" type="ORF">DY023_17545</name>
</gene>
<evidence type="ECO:0000256" key="2">
    <source>
        <dbReference type="ARBA" id="ARBA00012224"/>
    </source>
</evidence>
<reference evidence="7 8" key="1">
    <citation type="submission" date="2018-08" db="EMBL/GenBank/DDBJ databases">
        <title>Isolation, diversity and antifungal activity of Actinobacteria from cow dung.</title>
        <authorList>
            <person name="Ling L."/>
        </authorList>
    </citation>
    <scope>NUCLEOTIDE SEQUENCE [LARGE SCALE GENOMIC DNA]</scope>
    <source>
        <strain evidence="7 8">NEAU-LLE</strain>
    </source>
</reference>
<dbReference type="CDD" id="cd00609">
    <property type="entry name" value="AAT_like"/>
    <property type="match status" value="1"/>
</dbReference>
<dbReference type="InterPro" id="IPR015421">
    <property type="entry name" value="PyrdxlP-dep_Trfase_major"/>
</dbReference>
<evidence type="ECO:0000313" key="7">
    <source>
        <dbReference type="EMBL" id="REJ04108.1"/>
    </source>
</evidence>
<accession>A0A371NPM3</accession>
<dbReference type="RefSeq" id="WP_116243624.1">
    <property type="nucleotide sequence ID" value="NZ_QUAB01000048.1"/>
</dbReference>
<organism evidence="7 8">
    <name type="scientific">Microbacterium bovistercoris</name>
    <dbReference type="NCBI Taxonomy" id="2293570"/>
    <lineage>
        <taxon>Bacteria</taxon>
        <taxon>Bacillati</taxon>
        <taxon>Actinomycetota</taxon>
        <taxon>Actinomycetes</taxon>
        <taxon>Micrococcales</taxon>
        <taxon>Microbacteriaceae</taxon>
        <taxon>Microbacterium</taxon>
    </lineage>
</organism>
<dbReference type="InterPro" id="IPR004839">
    <property type="entry name" value="Aminotransferase_I/II_large"/>
</dbReference>
<dbReference type="OrthoDB" id="3224382at2"/>
<sequence>MAYDFETVIDRTGTGAAKWEEMREANPDVPPGISPFSVADLDLAIAPEIIDGLREHLRTAVLGYTIATDDYWDAVTGWFQRRHGWTVDREQISLAPGIVPAFFTAIRAFTEQGDGVIVQTPAYYPFYRGILSNGRTVVGNPLVLRDGRWRLDLDDLEAKAKDPRNKVLLFCSPHNPTGRVWERDELEAVARIALENDLIVVSDEIHFDLVLPGSTHTVFSTLSPEIASRTVVCTAPSKTFNLAGMQTSNIVITDPVLRETYNDERTRTGFFTLNALGFEACRLAYTEAEPWLEHLIELVASNHALVKRFFAERMPEVTVFDLEGTYLQWMDFRAFGHDAEELKRINEQEAHVFFDEGAIFGPEGEGFERMNLAAPQHAITAALERLAAAYGR</sequence>
<protein>
    <recommendedName>
        <fullName evidence="2">cysteine-S-conjugate beta-lyase</fullName>
        <ecNumber evidence="2">4.4.1.13</ecNumber>
    </recommendedName>
</protein>
<evidence type="ECO:0000256" key="4">
    <source>
        <dbReference type="ARBA" id="ARBA00023239"/>
    </source>
</evidence>
<dbReference type="Gene3D" id="3.40.640.10">
    <property type="entry name" value="Type I PLP-dependent aspartate aminotransferase-like (Major domain)"/>
    <property type="match status" value="1"/>
</dbReference>
<dbReference type="EMBL" id="QUAB01000048">
    <property type="protein sequence ID" value="REJ04108.1"/>
    <property type="molecule type" value="Genomic_DNA"/>
</dbReference>
<evidence type="ECO:0000259" key="6">
    <source>
        <dbReference type="Pfam" id="PF00155"/>
    </source>
</evidence>
<keyword evidence="3" id="KW-0663">Pyridoxal phosphate</keyword>
<comment type="similarity">
    <text evidence="5">Belongs to the class-II pyridoxal-phosphate-dependent aminotransferase family. MalY/PatB cystathionine beta-lyase subfamily.</text>
</comment>
<evidence type="ECO:0000256" key="1">
    <source>
        <dbReference type="ARBA" id="ARBA00001933"/>
    </source>
</evidence>
<evidence type="ECO:0000313" key="8">
    <source>
        <dbReference type="Proteomes" id="UP000262172"/>
    </source>
</evidence>
<dbReference type="Proteomes" id="UP000262172">
    <property type="component" value="Unassembled WGS sequence"/>
</dbReference>
<dbReference type="SUPFAM" id="SSF53383">
    <property type="entry name" value="PLP-dependent transferases"/>
    <property type="match status" value="1"/>
</dbReference>
<dbReference type="InterPro" id="IPR051798">
    <property type="entry name" value="Class-II_PLP-Dep_Aminotrans"/>
</dbReference>
<dbReference type="GO" id="GO:0047804">
    <property type="term" value="F:cysteine-S-conjugate beta-lyase activity"/>
    <property type="evidence" value="ECO:0007669"/>
    <property type="project" value="UniProtKB-EC"/>
</dbReference>
<comment type="cofactor">
    <cofactor evidence="1">
        <name>pyridoxal 5'-phosphate</name>
        <dbReference type="ChEBI" id="CHEBI:597326"/>
    </cofactor>
</comment>
<dbReference type="Gene3D" id="3.90.1150.10">
    <property type="entry name" value="Aspartate Aminotransferase, domain 1"/>
    <property type="match status" value="1"/>
</dbReference>
<keyword evidence="7" id="KW-0032">Aminotransferase</keyword>